<accession>A0A2H0UMG9</accession>
<evidence type="ECO:0000313" key="2">
    <source>
        <dbReference type="Proteomes" id="UP000230903"/>
    </source>
</evidence>
<sequence length="101" mass="11334">MKFLKHAGGGGSPAGIRGIAVCGFALLRQTGKILLTSRLHNNKLSIPQGHAQFICGDDVRKFEPIKRLNIRNLDLIIRGLRLIYKENPEYFDVPNFANKVY</sequence>
<evidence type="ECO:0000313" key="1">
    <source>
        <dbReference type="EMBL" id="PIR87612.1"/>
    </source>
</evidence>
<protein>
    <submittedName>
        <fullName evidence="1">Uncharacterized protein</fullName>
    </submittedName>
</protein>
<dbReference type="Proteomes" id="UP000230903">
    <property type="component" value="Unassembled WGS sequence"/>
</dbReference>
<gene>
    <name evidence="1" type="ORF">COU10_03680</name>
</gene>
<proteinExistence type="predicted"/>
<comment type="caution">
    <text evidence="1">The sequence shown here is derived from an EMBL/GenBank/DDBJ whole genome shotgun (WGS) entry which is preliminary data.</text>
</comment>
<dbReference type="AlphaFoldDB" id="A0A2H0UMG9"/>
<reference evidence="2" key="1">
    <citation type="submission" date="2017-09" db="EMBL/GenBank/DDBJ databases">
        <title>Depth-based differentiation of microbial function through sediment-hosted aquifers and enrichment of novel symbionts in the deep terrestrial subsurface.</title>
        <authorList>
            <person name="Probst A.J."/>
            <person name="Ladd B."/>
            <person name="Jarett J.K."/>
            <person name="Geller-Mcgrath D.E."/>
            <person name="Sieber C.M.K."/>
            <person name="Emerson J.B."/>
            <person name="Anantharaman K."/>
            <person name="Thomas B.C."/>
            <person name="Malmstrom R."/>
            <person name="Stieglmeier M."/>
            <person name="Klingl A."/>
            <person name="Woyke T."/>
            <person name="Ryan C.M."/>
            <person name="Banfield J.F."/>
        </authorList>
    </citation>
    <scope>NUCLEOTIDE SEQUENCE [LARGE SCALE GENOMIC DNA]</scope>
</reference>
<dbReference type="EMBL" id="PFBC01000056">
    <property type="protein sequence ID" value="PIR87612.1"/>
    <property type="molecule type" value="Genomic_DNA"/>
</dbReference>
<organism evidence="1 2">
    <name type="scientific">Candidatus Harrisonbacteria bacterium CG10_big_fil_rev_8_21_14_0_10_45_28</name>
    <dbReference type="NCBI Taxonomy" id="1974586"/>
    <lineage>
        <taxon>Bacteria</taxon>
        <taxon>Candidatus Harrisoniibacteriota</taxon>
    </lineage>
</organism>
<name>A0A2H0UMG9_9BACT</name>